<protein>
    <recommendedName>
        <fullName evidence="4">Outer membrane protein beta-barrel domain-containing protein</fullName>
    </recommendedName>
</protein>
<gene>
    <name evidence="2" type="ORF">NEE14_002100</name>
</gene>
<dbReference type="EMBL" id="CP146284">
    <property type="protein sequence ID" value="WWV66805.1"/>
    <property type="molecule type" value="Genomic_DNA"/>
</dbReference>
<organism evidence="2 3">
    <name type="scientific">Parabacteroides absconsus</name>
    <dbReference type="NCBI Taxonomy" id="2951805"/>
    <lineage>
        <taxon>Bacteria</taxon>
        <taxon>Pseudomonadati</taxon>
        <taxon>Bacteroidota</taxon>
        <taxon>Bacteroidia</taxon>
        <taxon>Bacteroidales</taxon>
        <taxon>Tannerellaceae</taxon>
        <taxon>Parabacteroides</taxon>
    </lineage>
</organism>
<reference evidence="2 3" key="1">
    <citation type="submission" date="2024-02" db="EMBL/GenBank/DDBJ databases">
        <title>Whole genome sequencing of Parabacteroides sp. AD58.</title>
        <authorList>
            <person name="Chaplin A.V."/>
            <person name="Pikina A.P."/>
            <person name="Sokolova S.R."/>
            <person name="Korostin D.O."/>
            <person name="Efimov B.A."/>
        </authorList>
    </citation>
    <scope>NUCLEOTIDE SEQUENCE [LARGE SCALE GENOMIC DNA]</scope>
    <source>
        <strain evidence="2 3">AD58</strain>
    </source>
</reference>
<feature type="signal peptide" evidence="1">
    <location>
        <begin position="1"/>
        <end position="20"/>
    </location>
</feature>
<keyword evidence="1" id="KW-0732">Signal</keyword>
<dbReference type="RefSeq" id="WP_251967651.1">
    <property type="nucleotide sequence ID" value="NZ_CP146284.1"/>
</dbReference>
<evidence type="ECO:0000256" key="1">
    <source>
        <dbReference type="SAM" id="SignalP"/>
    </source>
</evidence>
<sequence>MKRFILMLLSLFFMATAVNAQLSKGDFLVGGGVGLVLDIGNSGDGGIWGGSSTDVDVTFALSPSVMYMLTDNWYFGGGLDLGVTPAVGGTATIFSIGPEGGYHVSFNKTLGLFNSLEMDFGVAEKAFFFGFNYYPKLSIALSDKTYLTATLAGVGYNSSSESFSIKLLTQTAIGFYYAF</sequence>
<evidence type="ECO:0000313" key="3">
    <source>
        <dbReference type="Proteomes" id="UP001320603"/>
    </source>
</evidence>
<proteinExistence type="predicted"/>
<accession>A0ABZ2ITU9</accession>
<keyword evidence="3" id="KW-1185">Reference proteome</keyword>
<feature type="chain" id="PRO_5046606607" description="Outer membrane protein beta-barrel domain-containing protein" evidence="1">
    <location>
        <begin position="21"/>
        <end position="179"/>
    </location>
</feature>
<dbReference type="Proteomes" id="UP001320603">
    <property type="component" value="Chromosome"/>
</dbReference>
<name>A0ABZ2ITU9_9BACT</name>
<evidence type="ECO:0008006" key="4">
    <source>
        <dbReference type="Google" id="ProtNLM"/>
    </source>
</evidence>
<evidence type="ECO:0000313" key="2">
    <source>
        <dbReference type="EMBL" id="WWV66805.1"/>
    </source>
</evidence>